<dbReference type="GO" id="GO:0003779">
    <property type="term" value="F:actin binding"/>
    <property type="evidence" value="ECO:0007669"/>
    <property type="project" value="InterPro"/>
</dbReference>
<dbReference type="FunFam" id="3.90.190.10:FF:000004">
    <property type="entry name" value="Protein phosphatase Slingshot homolog 2"/>
    <property type="match status" value="1"/>
</dbReference>
<feature type="compositionally biased region" description="Basic and acidic residues" evidence="9">
    <location>
        <begin position="418"/>
        <end position="444"/>
    </location>
</feature>
<dbReference type="InterPro" id="IPR020422">
    <property type="entry name" value="TYR_PHOSPHATASE_DUAL_dom"/>
</dbReference>
<feature type="domain" description="Tyrosine-protein phosphatase" evidence="10">
    <location>
        <begin position="252"/>
        <end position="399"/>
    </location>
</feature>
<dbReference type="InterPro" id="IPR029021">
    <property type="entry name" value="Prot-tyrosine_phosphatase-like"/>
</dbReference>
<accession>A0A7R9AFV2</accession>
<feature type="region of interest" description="Disordered" evidence="9">
    <location>
        <begin position="418"/>
        <end position="464"/>
    </location>
</feature>
<dbReference type="Pfam" id="PF08766">
    <property type="entry name" value="DEK_C"/>
    <property type="match status" value="1"/>
</dbReference>
<dbReference type="OrthoDB" id="5779068at2759"/>
<dbReference type="EC" id="3.1.3.16" evidence="3"/>
<dbReference type="SMART" id="SM00195">
    <property type="entry name" value="DSPc"/>
    <property type="match status" value="1"/>
</dbReference>
<gene>
    <name evidence="13" type="ORF">DSTB1V02_LOCUS13226</name>
</gene>
<evidence type="ECO:0000313" key="13">
    <source>
        <dbReference type="EMBL" id="CAD7253477.1"/>
    </source>
</evidence>
<dbReference type="AlphaFoldDB" id="A0A7R9AFV2"/>
<evidence type="ECO:0000256" key="4">
    <source>
        <dbReference type="ARBA" id="ARBA00022490"/>
    </source>
</evidence>
<evidence type="ECO:0000259" key="12">
    <source>
        <dbReference type="PROSITE" id="PS51998"/>
    </source>
</evidence>
<dbReference type="PROSITE" id="PS51998">
    <property type="entry name" value="DEK_C"/>
    <property type="match status" value="1"/>
</dbReference>
<evidence type="ECO:0000256" key="5">
    <source>
        <dbReference type="ARBA" id="ARBA00022801"/>
    </source>
</evidence>
<dbReference type="PROSITE" id="PS50056">
    <property type="entry name" value="TYR_PHOSPHATASE_2"/>
    <property type="match status" value="1"/>
</dbReference>
<dbReference type="SUPFAM" id="SSF109715">
    <property type="entry name" value="DEK C-terminal domain"/>
    <property type="match status" value="1"/>
</dbReference>
<comment type="subcellular location">
    <subcellularLocation>
        <location evidence="1">Cytoplasm</location>
        <location evidence="1">Cytoskeleton</location>
    </subcellularLocation>
</comment>
<evidence type="ECO:0000256" key="7">
    <source>
        <dbReference type="ARBA" id="ARBA00023212"/>
    </source>
</evidence>
<feature type="region of interest" description="Disordered" evidence="9">
    <location>
        <begin position="942"/>
        <end position="977"/>
    </location>
</feature>
<dbReference type="PROSITE" id="PS00383">
    <property type="entry name" value="TYR_PHOSPHATASE_1"/>
    <property type="match status" value="1"/>
</dbReference>
<dbReference type="SUPFAM" id="SSF52799">
    <property type="entry name" value="(Phosphotyrosine protein) phosphatases II"/>
    <property type="match status" value="1"/>
</dbReference>
<reference evidence="13" key="1">
    <citation type="submission" date="2020-11" db="EMBL/GenBank/DDBJ databases">
        <authorList>
            <person name="Tran Van P."/>
        </authorList>
    </citation>
    <scope>NUCLEOTIDE SEQUENCE</scope>
</reference>
<keyword evidence="14" id="KW-1185">Reference proteome</keyword>
<dbReference type="InterPro" id="IPR014876">
    <property type="entry name" value="DEK_C"/>
</dbReference>
<dbReference type="GO" id="GO:0004722">
    <property type="term" value="F:protein serine/threonine phosphatase activity"/>
    <property type="evidence" value="ECO:0007669"/>
    <property type="project" value="UniProtKB-EC"/>
</dbReference>
<evidence type="ECO:0000256" key="6">
    <source>
        <dbReference type="ARBA" id="ARBA00022912"/>
    </source>
</evidence>
<feature type="compositionally biased region" description="Basic and acidic residues" evidence="9">
    <location>
        <begin position="818"/>
        <end position="833"/>
    </location>
</feature>
<evidence type="ECO:0000313" key="14">
    <source>
        <dbReference type="Proteomes" id="UP000677054"/>
    </source>
</evidence>
<keyword evidence="4" id="KW-0963">Cytoplasm</keyword>
<evidence type="ECO:0000256" key="8">
    <source>
        <dbReference type="ARBA" id="ARBA00048336"/>
    </source>
</evidence>
<feature type="domain" description="DEK-C" evidence="12">
    <location>
        <begin position="193"/>
        <end position="248"/>
    </location>
</feature>
<dbReference type="InterPro" id="IPR000340">
    <property type="entry name" value="Dual-sp_phosphatase_cat-dom"/>
</dbReference>
<dbReference type="Pfam" id="PF23040">
    <property type="entry name" value="PH_SSH1-like_1st"/>
    <property type="match status" value="1"/>
</dbReference>
<dbReference type="InterPro" id="IPR043587">
    <property type="entry name" value="Phosphatase_SSH-like"/>
</dbReference>
<dbReference type="PROSITE" id="PS50054">
    <property type="entry name" value="TYR_PHOSPHATASE_DUAL"/>
    <property type="match status" value="1"/>
</dbReference>
<comment type="similarity">
    <text evidence="2">Belongs to the protein-tyrosine phosphatase family.</text>
</comment>
<protein>
    <recommendedName>
        <fullName evidence="3">protein-serine/threonine phosphatase</fullName>
        <ecNumber evidence="3">3.1.3.16</ecNumber>
    </recommendedName>
</protein>
<evidence type="ECO:0000256" key="3">
    <source>
        <dbReference type="ARBA" id="ARBA00013081"/>
    </source>
</evidence>
<keyword evidence="5" id="KW-0378">Hydrolase</keyword>
<dbReference type="Pfam" id="PF00782">
    <property type="entry name" value="DSPc"/>
    <property type="match status" value="1"/>
</dbReference>
<dbReference type="InterPro" id="IPR016130">
    <property type="entry name" value="Tyr_Pase_AS"/>
</dbReference>
<dbReference type="PANTHER" id="PTHR45864:SF2">
    <property type="entry name" value="PROTEIN PHOSPHATASE SLINGSHOT"/>
    <property type="match status" value="1"/>
</dbReference>
<evidence type="ECO:0000256" key="1">
    <source>
        <dbReference type="ARBA" id="ARBA00004245"/>
    </source>
</evidence>
<feature type="domain" description="Tyrosine specific protein phosphatases" evidence="11">
    <location>
        <begin position="321"/>
        <end position="377"/>
    </location>
</feature>
<dbReference type="GO" id="GO:0005856">
    <property type="term" value="C:cytoskeleton"/>
    <property type="evidence" value="ECO:0007669"/>
    <property type="project" value="UniProtKB-SubCell"/>
</dbReference>
<feature type="compositionally biased region" description="Basic and acidic residues" evidence="9">
    <location>
        <begin position="960"/>
        <end position="975"/>
    </location>
</feature>
<comment type="catalytic activity">
    <reaction evidence="8">
        <text>O-phospho-L-threonyl-[protein] + H2O = L-threonyl-[protein] + phosphate</text>
        <dbReference type="Rhea" id="RHEA:47004"/>
        <dbReference type="Rhea" id="RHEA-COMP:11060"/>
        <dbReference type="Rhea" id="RHEA-COMP:11605"/>
        <dbReference type="ChEBI" id="CHEBI:15377"/>
        <dbReference type="ChEBI" id="CHEBI:30013"/>
        <dbReference type="ChEBI" id="CHEBI:43474"/>
        <dbReference type="ChEBI" id="CHEBI:61977"/>
        <dbReference type="EC" id="3.1.3.16"/>
    </reaction>
</comment>
<evidence type="ECO:0000256" key="2">
    <source>
        <dbReference type="ARBA" id="ARBA00009580"/>
    </source>
</evidence>
<proteinExistence type="inferred from homology"/>
<evidence type="ECO:0000256" key="9">
    <source>
        <dbReference type="SAM" id="MobiDB-lite"/>
    </source>
</evidence>
<dbReference type="EMBL" id="CAJPEV010005916">
    <property type="protein sequence ID" value="CAG0903656.1"/>
    <property type="molecule type" value="Genomic_DNA"/>
</dbReference>
<dbReference type="PANTHER" id="PTHR45864">
    <property type="entry name" value="SLINGSHOT PROTEIN PHOSPHATASE HOMOLOG"/>
    <property type="match status" value="1"/>
</dbReference>
<dbReference type="GO" id="GO:0030837">
    <property type="term" value="P:negative regulation of actin filament polymerization"/>
    <property type="evidence" value="ECO:0007669"/>
    <property type="project" value="InterPro"/>
</dbReference>
<dbReference type="Proteomes" id="UP000677054">
    <property type="component" value="Unassembled WGS sequence"/>
</dbReference>
<dbReference type="Gene3D" id="3.90.190.10">
    <property type="entry name" value="Protein tyrosine phosphatase superfamily"/>
    <property type="match status" value="1"/>
</dbReference>
<name>A0A7R9AFV2_9CRUS</name>
<feature type="region of interest" description="Disordered" evidence="9">
    <location>
        <begin position="815"/>
        <end position="841"/>
    </location>
</feature>
<dbReference type="InterPro" id="IPR000387">
    <property type="entry name" value="Tyr_Pase_dom"/>
</dbReference>
<feature type="region of interest" description="Disordered" evidence="9">
    <location>
        <begin position="1078"/>
        <end position="1100"/>
    </location>
</feature>
<organism evidence="13">
    <name type="scientific">Darwinula stevensoni</name>
    <dbReference type="NCBI Taxonomy" id="69355"/>
    <lineage>
        <taxon>Eukaryota</taxon>
        <taxon>Metazoa</taxon>
        <taxon>Ecdysozoa</taxon>
        <taxon>Arthropoda</taxon>
        <taxon>Crustacea</taxon>
        <taxon>Oligostraca</taxon>
        <taxon>Ostracoda</taxon>
        <taxon>Podocopa</taxon>
        <taxon>Podocopida</taxon>
        <taxon>Darwinulocopina</taxon>
        <taxon>Darwinuloidea</taxon>
        <taxon>Darwinulidae</taxon>
        <taxon>Darwinula</taxon>
    </lineage>
</organism>
<feature type="region of interest" description="Disordered" evidence="9">
    <location>
        <begin position="996"/>
        <end position="1065"/>
    </location>
</feature>
<evidence type="ECO:0000259" key="10">
    <source>
        <dbReference type="PROSITE" id="PS50054"/>
    </source>
</evidence>
<dbReference type="EMBL" id="LR905433">
    <property type="protein sequence ID" value="CAD7253477.1"/>
    <property type="molecule type" value="Genomic_DNA"/>
</dbReference>
<keyword evidence="6" id="KW-0904">Protein phosphatase</keyword>
<dbReference type="Gene3D" id="1.10.10.60">
    <property type="entry name" value="Homeodomain-like"/>
    <property type="match status" value="1"/>
</dbReference>
<keyword evidence="7" id="KW-0206">Cytoskeleton</keyword>
<dbReference type="InterPro" id="IPR043588">
    <property type="entry name" value="SSH-N"/>
</dbReference>
<evidence type="ECO:0000259" key="11">
    <source>
        <dbReference type="PROSITE" id="PS50056"/>
    </source>
</evidence>
<sequence length="1100" mass="122625">MCAKAVQGQGHGGRGHAHQSGDIQAHLQAMFRLLRPADTLKMAVKLESAHEGRTRYLVVVCAGPASPGHEEASLLGVDCNDSTSCGLVLPILADTSITLDGDGSVLPYLIAPGPFVNVRRRCRSALQTLHKACRQAQEKNHFVGGPTHAWVSHYAESIGSDQSCINEWNAMADLESRRPPSPDSLRCKPGEREGTEKVIKARLKEIMMSVDLDEVTSKYIRGRLEETLNMDLEEFKSFIDQEMITILGQMDAATRIFDYLYLGSEWNASNLEELHSNGIKRIMNVTREIDNFFPGMFTYINIRVYDNEATDLLKHWDKTYKVFVDVCTSSIDRESGERVLVHCKMGVSRSASVVIAYVMKAYEWSLQQALDHVKRKRSCVHPNDEFMKQLEMYEGILDASKHRNSILFRSKSETSIKTEVESANLERERTEEQRSEASYRESWRQRRAKKRRNGGGWQIGEDKENKGMDVWDSSQSMHFLCTTTTTTTLSRTYTRPKSWSPDDAQSRAIQAQVSGGEKQEVGRQRPRSYTGGSMEFHLDSSKVNILLPCSNGQSYSVSQNKALNLHIPLTPVECINPVFLGDGPQQSQIMRSSSVKDRISELESQFSKTTSTSSREVQATRDVPDRTGLVLNLATQFESGSRQNSPVEELHGSLNALDIASSIQLDIPVQRRRPASLAVINIGERATESSTDEDGAVLHYTKEAIPWTPGTVRRQTQDFEEKVKQIQTLRKTSKEVVVTTYRADVVLTQNPPPPRKDSTDLVALLDRKEDQTIIPISRQSSFGSVDSAVVLRQNSWGSWDTRPFPPSRTGSFASYDIDADHRPNPKHKSDDSGIGRAYDGESLSSECDSVVSLVPQRRSDPPVPSSWPDTICDCDSNNSNVMHYASTPALYPYHSEPGLTIKTAASNPSISFWREPDDTGMRSWVVDGSVTSLPPSCSVMSLKKENEKPTQPSVGKVKRLKQELEGKTDSGDVPKKPGIIKSVIGLFERDDSRLRARGHSVSDPGPQGAAVPPVPQRKSSLDSKTQRFIYTHNQQQQQQVGRKQPGTARECRPAGKPPPSSRHLQASTLSALICHKPKRMQGRSHPLTQLQRQKKCSVPT</sequence>